<evidence type="ECO:0000259" key="3">
    <source>
        <dbReference type="PROSITE" id="PS50011"/>
    </source>
</evidence>
<sequence>MKFTATYLVALPVAFGFTTPQNLSTATKPISFKEPHKNNNNKLLLASNQQRLQTNSNFKRGGNNKKHALLMAIPTINDWTITNKGEATGVINNHPDPSIANGEYVTTSVLSTQKDRCTAGATVVTSSGSKYKLGSQKGGNGNGGAANGKSSPWGSFGKSKSPKVVPEANTSPSFGYFGRKAAPAPAPAQRSFSRNSLFGSKAATLDDWTVTGRGEVKGTVKNHPDRNIQNGEVLTTSSIVEDRKSLKEGQTVATASGSKYILGKKKGGVGSWFGGGGGGNRSPSAASQGGTYLSSGSNPVASPNSRASAPAPAPAQNTSSSSSSSNTNSNKSSFDPFGTFKIVMSEGSKTIAKSGSFALQNSNNSASLSKNSNAEVKQEAQRISNLRDMKIKYGVNGKTVGNGLYLLCGKPQRSTSGKSNIWSAYRSDSNGMPMGDKLTIKVSSNYDAIEREADNYNRVCSGLFPGRFVDKSAFLPNTDGQPVNEFKNTCALVIESGRKDLKAILAERNMRGFEGKAMRDAATAALQCVQAMHSSGIVWTDLKTENFVIVSEEIGDNGFLPGVKGIDLESAMPRKANPVDFSPEACPPEFASAFIAGEGLSFTLSYSYDIWSYGMMLYELHTGKSYFGSKTPAQITKSLQYGTFNADTSLVTDSKLRDLIDKCLQSDPKRRPNVTQLLLHPYFLSTGFGPFSF</sequence>
<gene>
    <name evidence="4" type="ORF">CDEB00056_LOCUS13773</name>
</gene>
<organism evidence="4">
    <name type="scientific">Chaetoceros debilis</name>
    <dbReference type="NCBI Taxonomy" id="122233"/>
    <lineage>
        <taxon>Eukaryota</taxon>
        <taxon>Sar</taxon>
        <taxon>Stramenopiles</taxon>
        <taxon>Ochrophyta</taxon>
        <taxon>Bacillariophyta</taxon>
        <taxon>Coscinodiscophyceae</taxon>
        <taxon>Chaetocerotophycidae</taxon>
        <taxon>Chaetocerotales</taxon>
        <taxon>Chaetocerotaceae</taxon>
        <taxon>Chaetoceros</taxon>
    </lineage>
</organism>
<dbReference type="SUPFAM" id="SSF56112">
    <property type="entry name" value="Protein kinase-like (PK-like)"/>
    <property type="match status" value="1"/>
</dbReference>
<keyword evidence="2" id="KW-0732">Signal</keyword>
<feature type="compositionally biased region" description="Polar residues" evidence="1">
    <location>
        <begin position="281"/>
        <end position="296"/>
    </location>
</feature>
<feature type="region of interest" description="Disordered" evidence="1">
    <location>
        <begin position="129"/>
        <end position="165"/>
    </location>
</feature>
<feature type="compositionally biased region" description="Low complexity" evidence="1">
    <location>
        <begin position="297"/>
        <end position="331"/>
    </location>
</feature>
<dbReference type="InterPro" id="IPR000719">
    <property type="entry name" value="Prot_kinase_dom"/>
</dbReference>
<feature type="domain" description="Protein kinase" evidence="3">
    <location>
        <begin position="394"/>
        <end position="683"/>
    </location>
</feature>
<dbReference type="EMBL" id="HBIO01017942">
    <property type="protein sequence ID" value="CAE0468920.1"/>
    <property type="molecule type" value="Transcribed_RNA"/>
</dbReference>
<dbReference type="SMART" id="SM00220">
    <property type="entry name" value="S_TKc"/>
    <property type="match status" value="1"/>
</dbReference>
<dbReference type="GO" id="GO:0004672">
    <property type="term" value="F:protein kinase activity"/>
    <property type="evidence" value="ECO:0007669"/>
    <property type="project" value="InterPro"/>
</dbReference>
<evidence type="ECO:0000256" key="1">
    <source>
        <dbReference type="SAM" id="MobiDB-lite"/>
    </source>
</evidence>
<evidence type="ECO:0000256" key="2">
    <source>
        <dbReference type="SAM" id="SignalP"/>
    </source>
</evidence>
<dbReference type="Gene3D" id="1.10.510.10">
    <property type="entry name" value="Transferase(Phosphotransferase) domain 1"/>
    <property type="match status" value="1"/>
</dbReference>
<dbReference type="Pfam" id="PF00069">
    <property type="entry name" value="Pkinase"/>
    <property type="match status" value="1"/>
</dbReference>
<proteinExistence type="predicted"/>
<protein>
    <recommendedName>
        <fullName evidence="3">Protein kinase domain-containing protein</fullName>
    </recommendedName>
</protein>
<dbReference type="AlphaFoldDB" id="A0A7S3Q861"/>
<evidence type="ECO:0000313" key="4">
    <source>
        <dbReference type="EMBL" id="CAE0468920.1"/>
    </source>
</evidence>
<dbReference type="PANTHER" id="PTHR24362:SF309">
    <property type="entry name" value="PROTEIN KINASE DOMAIN-CONTAINING PROTEIN"/>
    <property type="match status" value="1"/>
</dbReference>
<dbReference type="GO" id="GO:0005524">
    <property type="term" value="F:ATP binding"/>
    <property type="evidence" value="ECO:0007669"/>
    <property type="project" value="InterPro"/>
</dbReference>
<name>A0A7S3Q861_9STRA</name>
<feature type="chain" id="PRO_5031527737" description="Protein kinase domain-containing protein" evidence="2">
    <location>
        <begin position="17"/>
        <end position="693"/>
    </location>
</feature>
<dbReference type="InterPro" id="IPR011009">
    <property type="entry name" value="Kinase-like_dom_sf"/>
</dbReference>
<dbReference type="PANTHER" id="PTHR24362">
    <property type="entry name" value="SERINE/THREONINE-PROTEIN KINASE NEK"/>
    <property type="match status" value="1"/>
</dbReference>
<accession>A0A7S3Q861</accession>
<reference evidence="4" key="1">
    <citation type="submission" date="2021-01" db="EMBL/GenBank/DDBJ databases">
        <authorList>
            <person name="Corre E."/>
            <person name="Pelletier E."/>
            <person name="Niang G."/>
            <person name="Scheremetjew M."/>
            <person name="Finn R."/>
            <person name="Kale V."/>
            <person name="Holt S."/>
            <person name="Cochrane G."/>
            <person name="Meng A."/>
            <person name="Brown T."/>
            <person name="Cohen L."/>
        </authorList>
    </citation>
    <scope>NUCLEOTIDE SEQUENCE</scope>
    <source>
        <strain evidence="4">MM31A-1</strain>
    </source>
</reference>
<feature type="signal peptide" evidence="2">
    <location>
        <begin position="1"/>
        <end position="16"/>
    </location>
</feature>
<feature type="region of interest" description="Disordered" evidence="1">
    <location>
        <begin position="273"/>
        <end position="331"/>
    </location>
</feature>
<dbReference type="PROSITE" id="PS50011">
    <property type="entry name" value="PROTEIN_KINASE_DOM"/>
    <property type="match status" value="1"/>
</dbReference>
<feature type="compositionally biased region" description="Gly residues" evidence="1">
    <location>
        <begin position="136"/>
        <end position="146"/>
    </location>
</feature>